<feature type="compositionally biased region" description="Low complexity" evidence="1">
    <location>
        <begin position="132"/>
        <end position="167"/>
    </location>
</feature>
<keyword evidence="4" id="KW-1185">Reference proteome</keyword>
<feature type="compositionally biased region" description="Low complexity" evidence="1">
    <location>
        <begin position="176"/>
        <end position="209"/>
    </location>
</feature>
<feature type="signal peptide" evidence="2">
    <location>
        <begin position="1"/>
        <end position="19"/>
    </location>
</feature>
<gene>
    <name evidence="3" type="ORF">CSOJ01_06778</name>
</gene>
<comment type="caution">
    <text evidence="3">The sequence shown here is derived from an EMBL/GenBank/DDBJ whole genome shotgun (WGS) entry which is preliminary data.</text>
</comment>
<dbReference type="Proteomes" id="UP000652219">
    <property type="component" value="Unassembled WGS sequence"/>
</dbReference>
<evidence type="ECO:0000256" key="1">
    <source>
        <dbReference type="SAM" id="MobiDB-lite"/>
    </source>
</evidence>
<keyword evidence="2" id="KW-0732">Signal</keyword>
<feature type="chain" id="PRO_5034119628" evidence="2">
    <location>
        <begin position="20"/>
        <end position="402"/>
    </location>
</feature>
<accession>A0A8H6JBG3</accession>
<name>A0A8H6JBG3_9PEZI</name>
<evidence type="ECO:0000313" key="3">
    <source>
        <dbReference type="EMBL" id="KAF6809606.1"/>
    </source>
</evidence>
<feature type="region of interest" description="Disordered" evidence="1">
    <location>
        <begin position="132"/>
        <end position="209"/>
    </location>
</feature>
<protein>
    <submittedName>
        <fullName evidence="3">Peptidase s8 and s53 subtilisin kexin sedolisin</fullName>
    </submittedName>
</protein>
<sequence length="402" mass="41349">MKTSAVLAAVLGLPLLASAAICNNNCGRAVAGSARVNPPFSVRQSQCAAFVSTTVTVTPGAVTVTANPVGARNVHGPRQASAPVITGTVPAYASSCADATAYWSACQCFSGISATTVTVTAATPVVTVTADVPSSTSGAISSTEVSSEPSTTETSTTETSTTETSTSDFPSNTDFPSESSTSEPATETSTSSEEPSSTTTTIGSTCTPSAVLPNPTTIIAVGDDQFTSITLPFPITIFNSSESTVFVSINGRLSLFGSTTTYVNNPLPDTSIPAVSVLAFYDDLIIDPIQGNSVAYQAFGSAGNRTVTVEWITGRYGVPGQFYHLTATFEEAAPGIVDFRYYSTSDKGVSATIGAQNLLDGGQLFVQYSYNTANAVPDRSFVRLDTTGSGTFTSGSFETTIC</sequence>
<organism evidence="3 4">
    <name type="scientific">Colletotrichum sojae</name>
    <dbReference type="NCBI Taxonomy" id="2175907"/>
    <lineage>
        <taxon>Eukaryota</taxon>
        <taxon>Fungi</taxon>
        <taxon>Dikarya</taxon>
        <taxon>Ascomycota</taxon>
        <taxon>Pezizomycotina</taxon>
        <taxon>Sordariomycetes</taxon>
        <taxon>Hypocreomycetidae</taxon>
        <taxon>Glomerellales</taxon>
        <taxon>Glomerellaceae</taxon>
        <taxon>Colletotrichum</taxon>
        <taxon>Colletotrichum orchidearum species complex</taxon>
    </lineage>
</organism>
<evidence type="ECO:0000313" key="4">
    <source>
        <dbReference type="Proteomes" id="UP000652219"/>
    </source>
</evidence>
<dbReference type="AlphaFoldDB" id="A0A8H6JBG3"/>
<reference evidence="3 4" key="1">
    <citation type="journal article" date="2020" name="Phytopathology">
        <title>Genome Sequence Resources of Colletotrichum truncatum, C. plurivorum, C. musicola, and C. sojae: Four Species Pathogenic to Soybean (Glycine max).</title>
        <authorList>
            <person name="Rogerio F."/>
            <person name="Boufleur T.R."/>
            <person name="Ciampi-Guillardi M."/>
            <person name="Sukno S.A."/>
            <person name="Thon M.R."/>
            <person name="Massola Junior N.S."/>
            <person name="Baroncelli R."/>
        </authorList>
    </citation>
    <scope>NUCLEOTIDE SEQUENCE [LARGE SCALE GENOMIC DNA]</scope>
    <source>
        <strain evidence="3 4">LFN0009</strain>
    </source>
</reference>
<evidence type="ECO:0000256" key="2">
    <source>
        <dbReference type="SAM" id="SignalP"/>
    </source>
</evidence>
<dbReference type="EMBL" id="WIGN01000098">
    <property type="protein sequence ID" value="KAF6809606.1"/>
    <property type="molecule type" value="Genomic_DNA"/>
</dbReference>
<proteinExistence type="predicted"/>